<dbReference type="RefSeq" id="WP_301676136.1">
    <property type="nucleotide sequence ID" value="NZ_VCYI01000001.1"/>
</dbReference>
<dbReference type="InterPro" id="IPR036890">
    <property type="entry name" value="HATPase_C_sf"/>
</dbReference>
<dbReference type="InterPro" id="IPR013656">
    <property type="entry name" value="PAS_4"/>
</dbReference>
<feature type="domain" description="PAC" evidence="8">
    <location>
        <begin position="211"/>
        <end position="263"/>
    </location>
</feature>
<evidence type="ECO:0000256" key="2">
    <source>
        <dbReference type="ARBA" id="ARBA00012438"/>
    </source>
</evidence>
<dbReference type="InterPro" id="IPR052162">
    <property type="entry name" value="Sensor_kinase/Photoreceptor"/>
</dbReference>
<keyword evidence="3" id="KW-0597">Phosphoprotein</keyword>
<dbReference type="EC" id="2.7.13.3" evidence="2"/>
<dbReference type="InterPro" id="IPR035965">
    <property type="entry name" value="PAS-like_dom_sf"/>
</dbReference>
<evidence type="ECO:0000259" key="6">
    <source>
        <dbReference type="PROSITE" id="PS50109"/>
    </source>
</evidence>
<dbReference type="Pfam" id="PF13426">
    <property type="entry name" value="PAS_9"/>
    <property type="match status" value="1"/>
</dbReference>
<evidence type="ECO:0000259" key="7">
    <source>
        <dbReference type="PROSITE" id="PS50112"/>
    </source>
</evidence>
<comment type="catalytic activity">
    <reaction evidence="1">
        <text>ATP + protein L-histidine = ADP + protein N-phospho-L-histidine.</text>
        <dbReference type="EC" id="2.7.13.3"/>
    </reaction>
</comment>
<reference evidence="9" key="1">
    <citation type="submission" date="2019-05" db="EMBL/GenBank/DDBJ databases">
        <title>Isolation and characterization of methanogens from the cold seep sediment at Four-Way Closure Ridge.</title>
        <authorList>
            <person name="You Y.-T."/>
            <person name="Chen S.-C."/>
            <person name="Zhang W.-L."/>
            <person name="Lai M.-C."/>
        </authorList>
    </citation>
    <scope>NUCLEOTIDE SEQUENCE</scope>
    <source>
        <strain evidence="9">FWC-SCC3</strain>
    </source>
</reference>
<dbReference type="Pfam" id="PF02518">
    <property type="entry name" value="HATPase_c"/>
    <property type="match status" value="1"/>
</dbReference>
<evidence type="ECO:0000256" key="4">
    <source>
        <dbReference type="ARBA" id="ARBA00022679"/>
    </source>
</evidence>
<keyword evidence="5" id="KW-0418">Kinase</keyword>
<dbReference type="NCBIfam" id="TIGR00229">
    <property type="entry name" value="sensory_box"/>
    <property type="match status" value="2"/>
</dbReference>
<dbReference type="InterPro" id="IPR003018">
    <property type="entry name" value="GAF"/>
</dbReference>
<dbReference type="Pfam" id="PF08448">
    <property type="entry name" value="PAS_4"/>
    <property type="match status" value="1"/>
</dbReference>
<comment type="caution">
    <text evidence="9">The sequence shown here is derived from an EMBL/GenBank/DDBJ whole genome shotgun (WGS) entry which is preliminary data.</text>
</comment>
<gene>
    <name evidence="9" type="ORF">FGW20_00415</name>
</gene>
<dbReference type="PANTHER" id="PTHR43304">
    <property type="entry name" value="PHYTOCHROME-LIKE PROTEIN CPH1"/>
    <property type="match status" value="1"/>
</dbReference>
<dbReference type="SMART" id="SM00065">
    <property type="entry name" value="GAF"/>
    <property type="match status" value="1"/>
</dbReference>
<dbReference type="EMBL" id="VCYI01000001">
    <property type="protein sequence ID" value="MDN7011526.1"/>
    <property type="molecule type" value="Genomic_DNA"/>
</dbReference>
<keyword evidence="10" id="KW-1185">Reference proteome</keyword>
<evidence type="ECO:0000259" key="8">
    <source>
        <dbReference type="PROSITE" id="PS50113"/>
    </source>
</evidence>
<accession>A0ABT8M0W9</accession>
<feature type="domain" description="PAC" evidence="8">
    <location>
        <begin position="351"/>
        <end position="404"/>
    </location>
</feature>
<dbReference type="Proteomes" id="UP001168423">
    <property type="component" value="Unassembled WGS sequence"/>
</dbReference>
<dbReference type="PROSITE" id="PS50112">
    <property type="entry name" value="PAS"/>
    <property type="match status" value="1"/>
</dbReference>
<evidence type="ECO:0000256" key="3">
    <source>
        <dbReference type="ARBA" id="ARBA00022553"/>
    </source>
</evidence>
<evidence type="ECO:0000313" key="9">
    <source>
        <dbReference type="EMBL" id="MDN7011526.1"/>
    </source>
</evidence>
<dbReference type="Gene3D" id="3.30.450.40">
    <property type="match status" value="1"/>
</dbReference>
<dbReference type="InterPro" id="IPR005467">
    <property type="entry name" value="His_kinase_dom"/>
</dbReference>
<feature type="domain" description="Histidine kinase" evidence="6">
    <location>
        <begin position="584"/>
        <end position="790"/>
    </location>
</feature>
<dbReference type="CDD" id="cd00130">
    <property type="entry name" value="PAS"/>
    <property type="match status" value="2"/>
</dbReference>
<dbReference type="PROSITE" id="PS50113">
    <property type="entry name" value="PAC"/>
    <property type="match status" value="2"/>
</dbReference>
<name>A0ABT8M0W9_9EURY</name>
<dbReference type="Gene3D" id="3.30.450.20">
    <property type="entry name" value="PAS domain"/>
    <property type="match status" value="3"/>
</dbReference>
<dbReference type="PRINTS" id="PR00344">
    <property type="entry name" value="BCTRLSENSOR"/>
</dbReference>
<dbReference type="PROSITE" id="PS50109">
    <property type="entry name" value="HIS_KIN"/>
    <property type="match status" value="1"/>
</dbReference>
<dbReference type="InterPro" id="IPR000014">
    <property type="entry name" value="PAS"/>
</dbReference>
<dbReference type="InterPro" id="IPR001610">
    <property type="entry name" value="PAC"/>
</dbReference>
<evidence type="ECO:0000313" key="10">
    <source>
        <dbReference type="Proteomes" id="UP001168423"/>
    </source>
</evidence>
<dbReference type="InterPro" id="IPR000700">
    <property type="entry name" value="PAS-assoc_C"/>
</dbReference>
<organism evidence="9 10">
    <name type="scientific">Methanoculleus methanifontis</name>
    <dbReference type="NCBI Taxonomy" id="2584086"/>
    <lineage>
        <taxon>Archaea</taxon>
        <taxon>Methanobacteriati</taxon>
        <taxon>Methanobacteriota</taxon>
        <taxon>Stenosarchaea group</taxon>
        <taxon>Methanomicrobia</taxon>
        <taxon>Methanomicrobiales</taxon>
        <taxon>Methanomicrobiaceae</taxon>
        <taxon>Methanoculleus</taxon>
    </lineage>
</organism>
<keyword evidence="4" id="KW-0808">Transferase</keyword>
<dbReference type="SUPFAM" id="SSF55781">
    <property type="entry name" value="GAF domain-like"/>
    <property type="match status" value="1"/>
</dbReference>
<dbReference type="Pfam" id="PF13185">
    <property type="entry name" value="GAF_2"/>
    <property type="match status" value="1"/>
</dbReference>
<protein>
    <recommendedName>
        <fullName evidence="2">histidine kinase</fullName>
        <ecNumber evidence="2">2.7.13.3</ecNumber>
    </recommendedName>
</protein>
<evidence type="ECO:0000256" key="1">
    <source>
        <dbReference type="ARBA" id="ARBA00000085"/>
    </source>
</evidence>
<dbReference type="InterPro" id="IPR003594">
    <property type="entry name" value="HATPase_dom"/>
</dbReference>
<dbReference type="SUPFAM" id="SSF55785">
    <property type="entry name" value="PYP-like sensor domain (PAS domain)"/>
    <property type="match status" value="3"/>
</dbReference>
<sequence length="800" mass="88518">MSFTPASDEVLNPHATLDELEDGVLLLDADRRVIRVNRIFQSLLSLPDNRDLTGADGMALVRTHLAPLIADQETAWRLIAAIRERKIISGLECQIAPDRWAACSVRVPGNGAVLLLVSDITARKESEENYHRLEQERNRYRELFELAPDGYFICDPQGMILDVNRAGALLLAKDRQTLIGTAGADHIAPGDRKACRDLVAQFESGAPGPLRGIEVRVQPATGEPVPVSLSATAVRDDRGGLTEIRWLTQDITKRVQVDAEREQLLAENQSLAADLAEERDLLRTIMEYTDVHLAYLNPGFRFVRVNTAYAEGSGYAKEELLRQGHFDLFPNLENQTIFERVRDTGEPFRIHAKPFAYVDQPERGTTYWDWSLVPVKDAKGNVQGLVLSLADVTERIRSGKEILIRNRRLAVLNAVITASASAFTLDELLENTLDAALDNLGFDLGLIYMLEGRERVQAGIRCHRGVSAFALMQNGRLNVRHWPYNRVFVAGQPWFVEGAEDAPGRDLDLLADFGVASLAFIPLAAESSVVGAFVLGSTTTPEIPQETRRVLEAIGREVGSGVLRGILHSRLEAAHREANLYLDILTHDIKNADNVTNIYAELLDEALSGKEREYLKRLRAGIRKSIDITANVTTIRKIRESRAALHPVDLDGVIRKEIAHHPDARITYEGLRVIVLADDLLPEIFTNLIGNAEKHGGPGVEIEIVVEDAEDDGLVLVTVADTGPGVPEEAKKAIFSRFEQGKARESGQGLGLSICRMLVVRYGSRIWVEDRVPGRSDDGAVFRFTLREATDNGELPAPDM</sequence>
<dbReference type="Gene3D" id="3.30.565.10">
    <property type="entry name" value="Histidine kinase-like ATPase, C-terminal domain"/>
    <property type="match status" value="1"/>
</dbReference>
<dbReference type="SMART" id="SM00091">
    <property type="entry name" value="PAS"/>
    <property type="match status" value="3"/>
</dbReference>
<dbReference type="InterPro" id="IPR004358">
    <property type="entry name" value="Sig_transdc_His_kin-like_C"/>
</dbReference>
<evidence type="ECO:0000256" key="5">
    <source>
        <dbReference type="ARBA" id="ARBA00022777"/>
    </source>
</evidence>
<dbReference type="InterPro" id="IPR029016">
    <property type="entry name" value="GAF-like_dom_sf"/>
</dbReference>
<proteinExistence type="predicted"/>
<feature type="domain" description="PAS" evidence="7">
    <location>
        <begin position="136"/>
        <end position="206"/>
    </location>
</feature>
<dbReference type="PANTHER" id="PTHR43304:SF1">
    <property type="entry name" value="PAC DOMAIN-CONTAINING PROTEIN"/>
    <property type="match status" value="1"/>
</dbReference>
<dbReference type="SMART" id="SM00387">
    <property type="entry name" value="HATPase_c"/>
    <property type="match status" value="1"/>
</dbReference>
<dbReference type="SUPFAM" id="SSF55874">
    <property type="entry name" value="ATPase domain of HSP90 chaperone/DNA topoisomerase II/histidine kinase"/>
    <property type="match status" value="1"/>
</dbReference>
<dbReference type="SMART" id="SM00086">
    <property type="entry name" value="PAC"/>
    <property type="match status" value="2"/>
</dbReference>